<evidence type="ECO:0000256" key="2">
    <source>
        <dbReference type="ARBA" id="ARBA00022692"/>
    </source>
</evidence>
<keyword evidence="3 5" id="KW-1133">Transmembrane helix</keyword>
<dbReference type="Pfam" id="PF09685">
    <property type="entry name" value="MamF_MmsF"/>
    <property type="match status" value="1"/>
</dbReference>
<dbReference type="RefSeq" id="WP_173072874.1">
    <property type="nucleotide sequence ID" value="NZ_CP041345.1"/>
</dbReference>
<protein>
    <submittedName>
        <fullName evidence="6">DUF4870 domain-containing protein</fullName>
    </submittedName>
</protein>
<evidence type="ECO:0000313" key="6">
    <source>
        <dbReference type="EMBL" id="QKG79272.1"/>
    </source>
</evidence>
<dbReference type="InterPro" id="IPR019109">
    <property type="entry name" value="MamF_MmsF"/>
</dbReference>
<evidence type="ECO:0000256" key="3">
    <source>
        <dbReference type="ARBA" id="ARBA00022989"/>
    </source>
</evidence>
<name>A0A7D3XCT4_9BACT</name>
<keyword evidence="2 5" id="KW-0812">Transmembrane</keyword>
<keyword evidence="7" id="KW-1185">Reference proteome</keyword>
<dbReference type="EMBL" id="CP041345">
    <property type="protein sequence ID" value="QKG79272.1"/>
    <property type="molecule type" value="Genomic_DNA"/>
</dbReference>
<comment type="subcellular location">
    <subcellularLocation>
        <location evidence="1">Membrane</location>
        <topology evidence="1">Multi-pass membrane protein</topology>
    </subcellularLocation>
</comment>
<sequence>MEQINYINNDERTFSMLCHLSALSGLIVPFGHIIGPLVFWLLKKDEYAEVDRQGKAALNFQLSLTIYSVIAGILVIFLVGFILLAAIFIFGLIMTIIASVKSSNGEYFEYPLSINLIQ</sequence>
<feature type="transmembrane region" description="Helical" evidence="5">
    <location>
        <begin position="62"/>
        <end position="93"/>
    </location>
</feature>
<evidence type="ECO:0000256" key="4">
    <source>
        <dbReference type="ARBA" id="ARBA00023136"/>
    </source>
</evidence>
<dbReference type="AlphaFoldDB" id="A0A7D3XCT4"/>
<dbReference type="KEGG" id="ttz:FHG85_03005"/>
<evidence type="ECO:0000313" key="7">
    <source>
        <dbReference type="Proteomes" id="UP000500961"/>
    </source>
</evidence>
<proteinExistence type="predicted"/>
<accession>A0A7D3XCT4</accession>
<dbReference type="Proteomes" id="UP000500961">
    <property type="component" value="Chromosome"/>
</dbReference>
<keyword evidence="4 5" id="KW-0472">Membrane</keyword>
<gene>
    <name evidence="6" type="ORF">FHG85_03005</name>
</gene>
<reference evidence="6 7" key="1">
    <citation type="submission" date="2019-07" db="EMBL/GenBank/DDBJ databases">
        <title>Thalassofilum flectens gen. nov., sp. nov., a novel moderate thermophilic anaerobe from a shallow sea hot spring in Kunashir Island (Russia), representing a new family in the order Bacteroidales, and proposal of Thalassofilacea fam. nov.</title>
        <authorList>
            <person name="Kochetkova T.V."/>
            <person name="Podosokorskaya O.A."/>
            <person name="Novikov A."/>
            <person name="Elcheninov A.G."/>
            <person name="Toshchakov S.V."/>
            <person name="Kublanov I.V."/>
        </authorList>
    </citation>
    <scope>NUCLEOTIDE SEQUENCE [LARGE SCALE GENOMIC DNA]</scope>
    <source>
        <strain evidence="6 7">38-H</strain>
    </source>
</reference>
<feature type="transmembrane region" description="Helical" evidence="5">
    <location>
        <begin position="20"/>
        <end position="42"/>
    </location>
</feature>
<evidence type="ECO:0000256" key="5">
    <source>
        <dbReference type="SAM" id="Phobius"/>
    </source>
</evidence>
<organism evidence="6 7">
    <name type="scientific">Tenuifilum thalassicum</name>
    <dbReference type="NCBI Taxonomy" id="2590900"/>
    <lineage>
        <taxon>Bacteria</taxon>
        <taxon>Pseudomonadati</taxon>
        <taxon>Bacteroidota</taxon>
        <taxon>Bacteroidia</taxon>
        <taxon>Bacteroidales</taxon>
        <taxon>Tenuifilaceae</taxon>
        <taxon>Tenuifilum</taxon>
    </lineage>
</organism>
<evidence type="ECO:0000256" key="1">
    <source>
        <dbReference type="ARBA" id="ARBA00004141"/>
    </source>
</evidence>